<evidence type="ECO:0000256" key="1">
    <source>
        <dbReference type="SAM" id="Phobius"/>
    </source>
</evidence>
<dbReference type="EMBL" id="FORM01000005">
    <property type="protein sequence ID" value="SFJ23327.1"/>
    <property type="molecule type" value="Genomic_DNA"/>
</dbReference>
<gene>
    <name evidence="2" type="ORF">SAMN05443431_105208</name>
</gene>
<keyword evidence="1" id="KW-0472">Membrane</keyword>
<dbReference type="STRING" id="1144750.SAMN05443431_105208"/>
<name>A0A1I3PPU4_9FLAO</name>
<dbReference type="AlphaFoldDB" id="A0A1I3PPU4"/>
<evidence type="ECO:0000313" key="3">
    <source>
        <dbReference type="Proteomes" id="UP000199559"/>
    </source>
</evidence>
<dbReference type="RefSeq" id="WP_090839921.1">
    <property type="nucleotide sequence ID" value="NZ_FORM01000005.1"/>
</dbReference>
<reference evidence="3" key="1">
    <citation type="submission" date="2016-10" db="EMBL/GenBank/DDBJ databases">
        <authorList>
            <person name="Varghese N."/>
            <person name="Submissions S."/>
        </authorList>
    </citation>
    <scope>NUCLEOTIDE SEQUENCE [LARGE SCALE GENOMIC DNA]</scope>
    <source>
        <strain evidence="3">DSM 28881</strain>
    </source>
</reference>
<proteinExistence type="predicted"/>
<keyword evidence="1" id="KW-0812">Transmembrane</keyword>
<evidence type="ECO:0000313" key="2">
    <source>
        <dbReference type="EMBL" id="SFJ23327.1"/>
    </source>
</evidence>
<organism evidence="2 3">
    <name type="scientific">Olleya namhaensis</name>
    <dbReference type="NCBI Taxonomy" id="1144750"/>
    <lineage>
        <taxon>Bacteria</taxon>
        <taxon>Pseudomonadati</taxon>
        <taxon>Bacteroidota</taxon>
        <taxon>Flavobacteriia</taxon>
        <taxon>Flavobacteriales</taxon>
        <taxon>Flavobacteriaceae</taxon>
    </lineage>
</organism>
<feature type="transmembrane region" description="Helical" evidence="1">
    <location>
        <begin position="36"/>
        <end position="54"/>
    </location>
</feature>
<feature type="transmembrane region" description="Helical" evidence="1">
    <location>
        <begin position="12"/>
        <end position="30"/>
    </location>
</feature>
<sequence>MKIKFNKKKIRVNIFVGLTCIALGIFNILETDKKEWSDFAYLVLGALAITHYLYDLKTQYLTINNGTISKNILYGLGGKIQLKDVTLIKSYAGDFTLITNSKKFKIDAEFIDDTSLEKLKEVLSNLNLAPENTPFKKQEA</sequence>
<protein>
    <submittedName>
        <fullName evidence="2">Uncharacterized protein</fullName>
    </submittedName>
</protein>
<dbReference type="Proteomes" id="UP000199559">
    <property type="component" value="Unassembled WGS sequence"/>
</dbReference>
<keyword evidence="3" id="KW-1185">Reference proteome</keyword>
<accession>A0A1I3PPU4</accession>
<keyword evidence="1" id="KW-1133">Transmembrane helix</keyword>